<dbReference type="AlphaFoldDB" id="A0A851GGS5"/>
<keyword evidence="2" id="KW-0472">Membrane</keyword>
<evidence type="ECO:0000259" key="3">
    <source>
        <dbReference type="Pfam" id="PF14237"/>
    </source>
</evidence>
<feature type="transmembrane region" description="Helical" evidence="2">
    <location>
        <begin position="255"/>
        <end position="279"/>
    </location>
</feature>
<feature type="domain" description="GYF" evidence="3">
    <location>
        <begin position="7"/>
        <end position="57"/>
    </location>
</feature>
<feature type="compositionally biased region" description="Polar residues" evidence="1">
    <location>
        <begin position="90"/>
        <end position="108"/>
    </location>
</feature>
<dbReference type="Pfam" id="PF05656">
    <property type="entry name" value="DUF805"/>
    <property type="match status" value="1"/>
</dbReference>
<dbReference type="Proteomes" id="UP000557872">
    <property type="component" value="Unassembled WGS sequence"/>
</dbReference>
<dbReference type="EMBL" id="JACBAZ010000004">
    <property type="protein sequence ID" value="NWK56399.1"/>
    <property type="molecule type" value="Genomic_DNA"/>
</dbReference>
<feature type="region of interest" description="Disordered" evidence="1">
    <location>
        <begin position="1"/>
        <end position="22"/>
    </location>
</feature>
<dbReference type="InterPro" id="IPR025640">
    <property type="entry name" value="GYF_2"/>
</dbReference>
<feature type="transmembrane region" description="Helical" evidence="2">
    <location>
        <begin position="184"/>
        <end position="206"/>
    </location>
</feature>
<keyword evidence="2" id="KW-1133">Transmembrane helix</keyword>
<feature type="transmembrane region" description="Helical" evidence="2">
    <location>
        <begin position="218"/>
        <end position="235"/>
    </location>
</feature>
<evidence type="ECO:0000313" key="5">
    <source>
        <dbReference type="Proteomes" id="UP000557872"/>
    </source>
</evidence>
<proteinExistence type="predicted"/>
<evidence type="ECO:0000313" key="4">
    <source>
        <dbReference type="EMBL" id="NWK56399.1"/>
    </source>
</evidence>
<sequence length="286" mass="30208">MSDSDQWHYTDKTGKQSGPIPTRELLALIAAKEVPMSAMAWKDGMPQWKPVSQIEELHTQVAPQVANTPQPPTSGAAAPTPQAPQAASTLGTTASSVSPTQASPQTSPEPAAVDPYETPNTPHNPFHDVPDRPLSYDEIHGYTPDYGGIGRLAYFLLNFLFGAGFVFAFMSLGLFGAVAGTEGAAAMSYLGIFGLYGAYILITLILAGKRLKNTGCSAWLALLSFIPLANIWVSIRCICAPPGYSDTKKLDTAGIILFCLFVLAPILLFVVALAMGAIAGPPTPAN</sequence>
<dbReference type="Pfam" id="PF14237">
    <property type="entry name" value="GYF_2"/>
    <property type="match status" value="1"/>
</dbReference>
<name>A0A851GGS5_9BACT</name>
<feature type="compositionally biased region" description="Low complexity" evidence="1">
    <location>
        <begin position="73"/>
        <end position="89"/>
    </location>
</feature>
<reference evidence="4 5" key="1">
    <citation type="submission" date="2020-07" db="EMBL/GenBank/DDBJ databases">
        <title>Roseicoccus Jingziensis gen. nov., sp. nov., isolated from coastal seawater.</title>
        <authorList>
            <person name="Feng X."/>
        </authorList>
    </citation>
    <scope>NUCLEOTIDE SEQUENCE [LARGE SCALE GENOMIC DNA]</scope>
    <source>
        <strain evidence="4 5">N1E253</strain>
    </source>
</reference>
<dbReference type="RefSeq" id="WP_178933177.1">
    <property type="nucleotide sequence ID" value="NZ_JACBAZ010000004.1"/>
</dbReference>
<feature type="region of interest" description="Disordered" evidence="1">
    <location>
        <begin position="50"/>
        <end position="130"/>
    </location>
</feature>
<dbReference type="InterPro" id="IPR008523">
    <property type="entry name" value="DUF805"/>
</dbReference>
<feature type="compositionally biased region" description="Basic and acidic residues" evidence="1">
    <location>
        <begin position="1"/>
        <end position="14"/>
    </location>
</feature>
<comment type="caution">
    <text evidence="4">The sequence shown here is derived from an EMBL/GenBank/DDBJ whole genome shotgun (WGS) entry which is preliminary data.</text>
</comment>
<dbReference type="GO" id="GO:0016020">
    <property type="term" value="C:membrane"/>
    <property type="evidence" value="ECO:0007669"/>
    <property type="project" value="InterPro"/>
</dbReference>
<protein>
    <submittedName>
        <fullName evidence="4">DUF4339 domain-containing protein</fullName>
    </submittedName>
</protein>
<feature type="transmembrane region" description="Helical" evidence="2">
    <location>
        <begin position="152"/>
        <end position="178"/>
    </location>
</feature>
<evidence type="ECO:0000256" key="2">
    <source>
        <dbReference type="SAM" id="Phobius"/>
    </source>
</evidence>
<gene>
    <name evidence="4" type="ORF">HW115_12315</name>
</gene>
<organism evidence="4 5">
    <name type="scientific">Oceaniferula marina</name>
    <dbReference type="NCBI Taxonomy" id="2748318"/>
    <lineage>
        <taxon>Bacteria</taxon>
        <taxon>Pseudomonadati</taxon>
        <taxon>Verrucomicrobiota</taxon>
        <taxon>Verrucomicrobiia</taxon>
        <taxon>Verrucomicrobiales</taxon>
        <taxon>Verrucomicrobiaceae</taxon>
        <taxon>Oceaniferula</taxon>
    </lineage>
</organism>
<evidence type="ECO:0000256" key="1">
    <source>
        <dbReference type="SAM" id="MobiDB-lite"/>
    </source>
</evidence>
<accession>A0A851GGS5</accession>
<keyword evidence="2" id="KW-0812">Transmembrane</keyword>
<keyword evidence="5" id="KW-1185">Reference proteome</keyword>